<comment type="caution">
    <text evidence="2">The sequence shown here is derived from an EMBL/GenBank/DDBJ whole genome shotgun (WGS) entry which is preliminary data.</text>
</comment>
<proteinExistence type="predicted"/>
<reference evidence="2" key="1">
    <citation type="submission" date="2020-07" db="EMBL/GenBank/DDBJ databases">
        <authorList>
            <person name="Pettersson B.M.F."/>
            <person name="Behra P.R.K."/>
            <person name="Ramesh M."/>
            <person name="Das S."/>
            <person name="Dasgupta S."/>
            <person name="Kirsebom L.A."/>
        </authorList>
    </citation>
    <scope>NUCLEOTIDE SEQUENCE</scope>
    <source>
        <strain evidence="2">DSM 44838</strain>
    </source>
</reference>
<reference evidence="2" key="2">
    <citation type="journal article" date="2022" name="BMC Genomics">
        <title>Comparative genome analysis of mycobacteria focusing on tRNA and non-coding RNA.</title>
        <authorList>
            <person name="Behra P.R.K."/>
            <person name="Pettersson B.M.F."/>
            <person name="Ramesh M."/>
            <person name="Das S."/>
            <person name="Dasgupta S."/>
            <person name="Kirsebom L.A."/>
        </authorList>
    </citation>
    <scope>NUCLEOTIDE SEQUENCE</scope>
    <source>
        <strain evidence="2">DSM 44838</strain>
    </source>
</reference>
<dbReference type="EMBL" id="JACKVK010000014">
    <property type="protein sequence ID" value="MCV7424350.1"/>
    <property type="molecule type" value="Genomic_DNA"/>
</dbReference>
<feature type="domain" description="DUF7196" evidence="1">
    <location>
        <begin position="1"/>
        <end position="61"/>
    </location>
</feature>
<protein>
    <recommendedName>
        <fullName evidence="1">DUF7196 domain-containing protein</fullName>
    </recommendedName>
</protein>
<gene>
    <name evidence="2" type="ORF">H7K45_27765</name>
</gene>
<keyword evidence="3" id="KW-1185">Reference proteome</keyword>
<evidence type="ECO:0000259" key="1">
    <source>
        <dbReference type="Pfam" id="PF23826"/>
    </source>
</evidence>
<name>A0A9X2Z9Z7_9MYCO</name>
<dbReference type="InterPro" id="IPR055620">
    <property type="entry name" value="DUF7196"/>
</dbReference>
<dbReference type="Pfam" id="PF23826">
    <property type="entry name" value="DUF7196"/>
    <property type="match status" value="1"/>
</dbReference>
<accession>A0A9X2Z9Z7</accession>
<dbReference type="AlphaFoldDB" id="A0A9X2Z9Z7"/>
<dbReference type="Proteomes" id="UP001141629">
    <property type="component" value="Unassembled WGS sequence"/>
</dbReference>
<organism evidence="2 3">
    <name type="scientific">Mycobacterium yunnanensis</name>
    <dbReference type="NCBI Taxonomy" id="368477"/>
    <lineage>
        <taxon>Bacteria</taxon>
        <taxon>Bacillati</taxon>
        <taxon>Actinomycetota</taxon>
        <taxon>Actinomycetes</taxon>
        <taxon>Mycobacteriales</taxon>
        <taxon>Mycobacteriaceae</taxon>
        <taxon>Mycobacterium</taxon>
    </lineage>
</organism>
<sequence>MACGCSKNRRAGGRTASGAEVLGYEVTYPDGSKAPGLFLTPLEAKKEARLHGGSTIREITSGGA</sequence>
<evidence type="ECO:0000313" key="3">
    <source>
        <dbReference type="Proteomes" id="UP001141629"/>
    </source>
</evidence>
<evidence type="ECO:0000313" key="2">
    <source>
        <dbReference type="EMBL" id="MCV7424350.1"/>
    </source>
</evidence>